<dbReference type="InterPro" id="IPR029033">
    <property type="entry name" value="His_PPase_superfam"/>
</dbReference>
<dbReference type="EMBL" id="FOTB01000001">
    <property type="protein sequence ID" value="SFK51395.1"/>
    <property type="molecule type" value="Genomic_DNA"/>
</dbReference>
<feature type="binding site" evidence="2">
    <location>
        <position position="90"/>
    </location>
    <ligand>
        <name>substrate</name>
    </ligand>
</feature>
<dbReference type="RefSeq" id="WP_052749831.1">
    <property type="nucleotide sequence ID" value="NZ_CP011366.1"/>
</dbReference>
<dbReference type="CDD" id="cd07067">
    <property type="entry name" value="HP_PGM_like"/>
    <property type="match status" value="1"/>
</dbReference>
<evidence type="ECO:0000313" key="3">
    <source>
        <dbReference type="EMBL" id="SFK51395.1"/>
    </source>
</evidence>
<dbReference type="PANTHER" id="PTHR48100">
    <property type="entry name" value="BROAD-SPECIFICITY PHOSPHATASE YOR283W-RELATED"/>
    <property type="match status" value="1"/>
</dbReference>
<evidence type="ECO:0000256" key="2">
    <source>
        <dbReference type="PIRSR" id="PIRSR613078-2"/>
    </source>
</evidence>
<evidence type="ECO:0000313" key="4">
    <source>
        <dbReference type="Proteomes" id="UP000183090"/>
    </source>
</evidence>
<dbReference type="PIRSF" id="PIRSF000709">
    <property type="entry name" value="6PFK_2-Ptase"/>
    <property type="match status" value="1"/>
</dbReference>
<dbReference type="SUPFAM" id="SSF53254">
    <property type="entry name" value="Phosphoglycerate mutase-like"/>
    <property type="match status" value="1"/>
</dbReference>
<reference evidence="3 4" key="1">
    <citation type="submission" date="2016-10" db="EMBL/GenBank/DDBJ databases">
        <authorList>
            <person name="Varghese N."/>
            <person name="Submissions S."/>
        </authorList>
    </citation>
    <scope>NUCLEOTIDE SEQUENCE [LARGE SCALE GENOMIC DNA]</scope>
    <source>
        <strain evidence="3 4">CGMCC 1.6501</strain>
    </source>
</reference>
<accession>A0AA94HBI4</accession>
<feature type="binding site" evidence="2">
    <location>
        <begin position="8"/>
        <end position="15"/>
    </location>
    <ligand>
        <name>substrate</name>
    </ligand>
</feature>
<dbReference type="InterPro" id="IPR001345">
    <property type="entry name" value="PG/BPGM_mutase_AS"/>
</dbReference>
<dbReference type="SMART" id="SM00855">
    <property type="entry name" value="PGAM"/>
    <property type="match status" value="1"/>
</dbReference>
<organism evidence="3 4">
    <name type="scientific">Salinicoccus halodurans</name>
    <dbReference type="NCBI Taxonomy" id="407035"/>
    <lineage>
        <taxon>Bacteria</taxon>
        <taxon>Bacillati</taxon>
        <taxon>Bacillota</taxon>
        <taxon>Bacilli</taxon>
        <taxon>Bacillales</taxon>
        <taxon>Staphylococcaceae</taxon>
        <taxon>Salinicoccus</taxon>
    </lineage>
</organism>
<comment type="caution">
    <text evidence="3">The sequence shown here is derived from an EMBL/GenBank/DDBJ whole genome shotgun (WGS) entry which is preliminary data.</text>
</comment>
<dbReference type="InterPro" id="IPR050275">
    <property type="entry name" value="PGM_Phosphatase"/>
</dbReference>
<evidence type="ECO:0000256" key="1">
    <source>
        <dbReference type="PIRSR" id="PIRSR613078-1"/>
    </source>
</evidence>
<feature type="active site" description="Tele-phosphohistidine intermediate" evidence="1">
    <location>
        <position position="9"/>
    </location>
</feature>
<proteinExistence type="predicted"/>
<name>A0AA94HBI4_9STAP</name>
<protein>
    <submittedName>
        <fullName evidence="3">Alpha-ribazole phosphatase/probable phosphoglycerate mutase</fullName>
    </submittedName>
</protein>
<dbReference type="Proteomes" id="UP000183090">
    <property type="component" value="Unassembled WGS sequence"/>
</dbReference>
<feature type="active site" description="Proton donor/acceptor" evidence="1">
    <location>
        <position position="79"/>
    </location>
</feature>
<dbReference type="PROSITE" id="PS00175">
    <property type="entry name" value="PG_MUTASE"/>
    <property type="match status" value="1"/>
</dbReference>
<dbReference type="Pfam" id="PF00300">
    <property type="entry name" value="His_Phos_1"/>
    <property type="match status" value="1"/>
</dbReference>
<dbReference type="AlphaFoldDB" id="A0AA94HBI4"/>
<sequence>MTIFYLIRHGETEHNANNNAYCGRTDVQLNDEGHRQSRALSEKLKNVKFTAFYVSPLTRAKQTMSYLTEDYSVEERLLEIDFGKWEGYTKEEISERFSKNWSEWQTTSKGDVKAGGNGETMLEAYSRIKSLIDEVSIKFPQSNVMIVAHNTIIRLLLTGLFEAKWSKYRSFKCANTSVAVLKTENDKFELLKINDDIHLVEKD</sequence>
<dbReference type="GO" id="GO:0016791">
    <property type="term" value="F:phosphatase activity"/>
    <property type="evidence" value="ECO:0007669"/>
    <property type="project" value="TreeGrafter"/>
</dbReference>
<dbReference type="Gene3D" id="3.40.50.1240">
    <property type="entry name" value="Phosphoglycerate mutase-like"/>
    <property type="match status" value="1"/>
</dbReference>
<feature type="binding site" evidence="2">
    <location>
        <position position="59"/>
    </location>
    <ligand>
        <name>substrate</name>
    </ligand>
</feature>
<dbReference type="InterPro" id="IPR013078">
    <property type="entry name" value="His_Pase_superF_clade-1"/>
</dbReference>
<gene>
    <name evidence="3" type="ORF">SAMN05216235_0082</name>
</gene>